<dbReference type="InterPro" id="IPR037401">
    <property type="entry name" value="SnoaL-like"/>
</dbReference>
<name>A0A562V315_9ACTN</name>
<evidence type="ECO:0000259" key="1">
    <source>
        <dbReference type="Pfam" id="PF12680"/>
    </source>
</evidence>
<dbReference type="Pfam" id="PF12680">
    <property type="entry name" value="SnoaL_2"/>
    <property type="match status" value="1"/>
</dbReference>
<dbReference type="Gene3D" id="3.10.450.50">
    <property type="match status" value="1"/>
</dbReference>
<dbReference type="AlphaFoldDB" id="A0A562V315"/>
<gene>
    <name evidence="2" type="ORF">LX16_2952</name>
</gene>
<dbReference type="OrthoDB" id="9808719at2"/>
<accession>A0A562V315</accession>
<feature type="domain" description="SnoaL-like" evidence="1">
    <location>
        <begin position="9"/>
        <end position="110"/>
    </location>
</feature>
<proteinExistence type="predicted"/>
<reference evidence="2 3" key="1">
    <citation type="journal article" date="2013" name="Stand. Genomic Sci.">
        <title>Genomic Encyclopedia of Type Strains, Phase I: The one thousand microbial genomes (KMG-I) project.</title>
        <authorList>
            <person name="Kyrpides N.C."/>
            <person name="Woyke T."/>
            <person name="Eisen J.A."/>
            <person name="Garrity G."/>
            <person name="Lilburn T.G."/>
            <person name="Beck B.J."/>
            <person name="Whitman W.B."/>
            <person name="Hugenholtz P."/>
            <person name="Klenk H.P."/>
        </authorList>
    </citation>
    <scope>NUCLEOTIDE SEQUENCE [LARGE SCALE GENOMIC DNA]</scope>
    <source>
        <strain evidence="2 3">DSM 45044</strain>
    </source>
</reference>
<dbReference type="SUPFAM" id="SSF54427">
    <property type="entry name" value="NTF2-like"/>
    <property type="match status" value="1"/>
</dbReference>
<dbReference type="Proteomes" id="UP000321617">
    <property type="component" value="Unassembled WGS sequence"/>
</dbReference>
<evidence type="ECO:0000313" key="3">
    <source>
        <dbReference type="Proteomes" id="UP000321617"/>
    </source>
</evidence>
<evidence type="ECO:0000313" key="2">
    <source>
        <dbReference type="EMBL" id="TWJ12197.1"/>
    </source>
</evidence>
<comment type="caution">
    <text evidence="2">The sequence shown here is derived from an EMBL/GenBank/DDBJ whole genome shotgun (WGS) entry which is preliminary data.</text>
</comment>
<sequence>MTDYTAIASRYIDAFNTSDPADRAALIAGLFAADVEYRDPLATVSGHDGVNAFIAGAHAQFPGWVFSLAGPVDGHGDQARFTWTLGPETGDAPVQGFDVVTLDGDGRIDRVLGFIDRAPSA</sequence>
<keyword evidence="3" id="KW-1185">Reference proteome</keyword>
<dbReference type="EMBL" id="VLLL01000006">
    <property type="protein sequence ID" value="TWJ12197.1"/>
    <property type="molecule type" value="Genomic_DNA"/>
</dbReference>
<dbReference type="InterPro" id="IPR032710">
    <property type="entry name" value="NTF2-like_dom_sf"/>
</dbReference>
<dbReference type="RefSeq" id="WP_147139125.1">
    <property type="nucleotide sequence ID" value="NZ_BAABIJ010000002.1"/>
</dbReference>
<organism evidence="2 3">
    <name type="scientific">Stackebrandtia albiflava</name>
    <dbReference type="NCBI Taxonomy" id="406432"/>
    <lineage>
        <taxon>Bacteria</taxon>
        <taxon>Bacillati</taxon>
        <taxon>Actinomycetota</taxon>
        <taxon>Actinomycetes</taxon>
        <taxon>Glycomycetales</taxon>
        <taxon>Glycomycetaceae</taxon>
        <taxon>Stackebrandtia</taxon>
    </lineage>
</organism>
<protein>
    <submittedName>
        <fullName evidence="2">SnoaL-like protein</fullName>
    </submittedName>
</protein>